<keyword evidence="1" id="KW-0998">Cell outer membrane</keyword>
<reference evidence="3 4" key="1">
    <citation type="submission" date="2019-03" db="EMBL/GenBank/DDBJ databases">
        <title>Genomic Encyclopedia of Archaeal and Bacterial Type Strains, Phase II (KMG-II): from individual species to whole genera.</title>
        <authorList>
            <person name="Goeker M."/>
        </authorList>
    </citation>
    <scope>NUCLEOTIDE SEQUENCE [LARGE SCALE GENOMIC DNA]</scope>
    <source>
        <strain evidence="3 4">DSM 28353</strain>
    </source>
</reference>
<dbReference type="AlphaFoldDB" id="A0A4R6WKI9"/>
<comment type="similarity">
    <text evidence="1">Belongs to the TonB-dependent receptor family.</text>
</comment>
<dbReference type="RefSeq" id="WP_133583088.1">
    <property type="nucleotide sequence ID" value="NZ_SNYV01000011.1"/>
</dbReference>
<dbReference type="Pfam" id="PF07715">
    <property type="entry name" value="Plug"/>
    <property type="match status" value="1"/>
</dbReference>
<sequence length="1193" mass="134778">MNKFYGVHYLMRYLFAVIHRNRRPVIQAVIIMKLICFLTFALSWGAWASTMAQKVTLRTQGATFKSVVQQIQRQSGYSFIIKDEFFKQAKPVSLVAEDKEVLDLLPQLFRGQPFGYAVQGNIVSAIALSKKGNSVTVLDEFQLQQTIRGRVINEKGEPLAGASVYVLDDQGKRTTVQTKTDDQGYFLLEQDKVGAKIEVVYLGYTTKTILVSSDMMTIAMKPFSAEVEEVEVMMSTGYQQLPKERATGSFSFVGKDRINEQINFNIMDRLPAVASGLVVDRNAKSGKEQFLVRGMSTIQGETQPLIVLDNFPFEGDLNSINPDDIQNITILRDAAAASIWGARAGNGVIVITTKKGTTNQKLKIDLNLLTTVQQKPDLFSLDRVSSSDMIDVETMLFNKGYYDGSINSTQHPVLSPIVELLIHKKASQDQYEITEIDEEISRLRNVDVRNDFEKYFYQIGLQQQSTIGLSQGTDRLIWNASVGNGLQINNLDNRVRRNNVLMNAKVLLSKSLTFEGGMNISFQNVRSGRPGYGNIIAGSGLFPYAELADADGNALPLLKDWSGMYLEQQVDKGLLDWRYYPLEDYKHSVQRQQIQNTILSTALTYKLPKWFGFSLRYQYQAESGRMETLSDIDSYEARNMINSYAVLNTATGKTDFKIPKGGIFDQLNSMLKSHNVRGQLDFNWEEDLHKVYALMGSELRNVSSLGNGNRLYGYNEDNLSYAQFDLTVPYVHYVTGAKNYVMNGLSISQKENRFISTFLNASYLFDEKYTATFSARRDASNLFGLNVKDKWNPFWSAGLGWTISNEKFWNPNVVSYLKLRTTYGKGGNLNPAKVALTTIKYAGPNPFTQTPYAWFDNYANPELKWESVSTVNIGLDFAMKNKRISGTLEGYLKKGHDLYGITPVDYTTGIGAFVVKNVAAMQGKGLDLNLKSINTTGMLRWNSDLNLSFNSDKITKYHMESRAATQFIRSTNPISGKEAAPVYSMYSYKWMGLDPTDGAALGLLDGQPSREYRKFTGSNATVDDLVFHGSILPKIFGSIGNTIAWRDWVLTMRWTFKFDYYFRRETIRYSSLFSAWNGHGDFNERWRQSGDEKKTDIPAMAYPVLSGAENFYPYAEPFVERGDHMRFEYLNLAYRIKGTAKNWFKDVLLSLNVNNLGLIYRKNKVGIDPDFSTSSNTGFSPSKIYSFNIKCTL</sequence>
<dbReference type="InterPro" id="IPR008969">
    <property type="entry name" value="CarboxyPept-like_regulatory"/>
</dbReference>
<dbReference type="InterPro" id="IPR023996">
    <property type="entry name" value="TonB-dep_OMP_SusC/RagA"/>
</dbReference>
<keyword evidence="4" id="KW-1185">Reference proteome</keyword>
<dbReference type="Gene3D" id="2.60.40.1120">
    <property type="entry name" value="Carboxypeptidase-like, regulatory domain"/>
    <property type="match status" value="1"/>
</dbReference>
<keyword evidence="1" id="KW-0813">Transport</keyword>
<dbReference type="InterPro" id="IPR012910">
    <property type="entry name" value="Plug_dom"/>
</dbReference>
<dbReference type="SUPFAM" id="SSF56935">
    <property type="entry name" value="Porins"/>
    <property type="match status" value="1"/>
</dbReference>
<dbReference type="Gene3D" id="2.170.130.10">
    <property type="entry name" value="TonB-dependent receptor, plug domain"/>
    <property type="match status" value="1"/>
</dbReference>
<proteinExistence type="inferred from homology"/>
<accession>A0A4R6WKI9</accession>
<dbReference type="InterPro" id="IPR039426">
    <property type="entry name" value="TonB-dep_rcpt-like"/>
</dbReference>
<dbReference type="PROSITE" id="PS52016">
    <property type="entry name" value="TONB_DEPENDENT_REC_3"/>
    <property type="match status" value="1"/>
</dbReference>
<dbReference type="InterPro" id="IPR037066">
    <property type="entry name" value="Plug_dom_sf"/>
</dbReference>
<comment type="subcellular location">
    <subcellularLocation>
        <location evidence="1">Cell outer membrane</location>
        <topology evidence="1">Multi-pass membrane protein</topology>
    </subcellularLocation>
</comment>
<dbReference type="SUPFAM" id="SSF49464">
    <property type="entry name" value="Carboxypeptidase regulatory domain-like"/>
    <property type="match status" value="1"/>
</dbReference>
<dbReference type="InterPro" id="IPR023997">
    <property type="entry name" value="TonB-dep_OMP_SusC/RagA_CS"/>
</dbReference>
<evidence type="ECO:0000313" key="4">
    <source>
        <dbReference type="Proteomes" id="UP000295292"/>
    </source>
</evidence>
<evidence type="ECO:0000259" key="2">
    <source>
        <dbReference type="Pfam" id="PF07715"/>
    </source>
</evidence>
<keyword evidence="1" id="KW-1134">Transmembrane beta strand</keyword>
<dbReference type="Proteomes" id="UP000295292">
    <property type="component" value="Unassembled WGS sequence"/>
</dbReference>
<dbReference type="OrthoDB" id="9768177at2"/>
<keyword evidence="1" id="KW-0472">Membrane</keyword>
<name>A0A4R6WKI9_9SPHI</name>
<protein>
    <submittedName>
        <fullName evidence="3">TonB-linked SusC/RagA family outer membrane protein</fullName>
    </submittedName>
</protein>
<dbReference type="Pfam" id="PF13620">
    <property type="entry name" value="CarboxypepD_reg"/>
    <property type="match status" value="1"/>
</dbReference>
<keyword evidence="1" id="KW-0812">Transmembrane</keyword>
<evidence type="ECO:0000313" key="3">
    <source>
        <dbReference type="EMBL" id="TDQ79288.1"/>
    </source>
</evidence>
<comment type="caution">
    <text evidence="3">The sequence shown here is derived from an EMBL/GenBank/DDBJ whole genome shotgun (WGS) entry which is preliminary data.</text>
</comment>
<dbReference type="NCBIfam" id="TIGR04056">
    <property type="entry name" value="OMP_RagA_SusC"/>
    <property type="match status" value="1"/>
</dbReference>
<gene>
    <name evidence="3" type="ORF">CLV99_0722</name>
</gene>
<dbReference type="GO" id="GO:0009279">
    <property type="term" value="C:cell outer membrane"/>
    <property type="evidence" value="ECO:0007669"/>
    <property type="project" value="UniProtKB-SubCell"/>
</dbReference>
<dbReference type="NCBIfam" id="TIGR04057">
    <property type="entry name" value="SusC_RagA_signa"/>
    <property type="match status" value="1"/>
</dbReference>
<dbReference type="EMBL" id="SNYV01000011">
    <property type="protein sequence ID" value="TDQ79288.1"/>
    <property type="molecule type" value="Genomic_DNA"/>
</dbReference>
<organism evidence="3 4">
    <name type="scientific">Sphingobacterium yanglingense</name>
    <dbReference type="NCBI Taxonomy" id="1437280"/>
    <lineage>
        <taxon>Bacteria</taxon>
        <taxon>Pseudomonadati</taxon>
        <taxon>Bacteroidota</taxon>
        <taxon>Sphingobacteriia</taxon>
        <taxon>Sphingobacteriales</taxon>
        <taxon>Sphingobacteriaceae</taxon>
        <taxon>Sphingobacterium</taxon>
    </lineage>
</organism>
<feature type="domain" description="TonB-dependent receptor plug" evidence="2">
    <location>
        <begin position="243"/>
        <end position="348"/>
    </location>
</feature>
<evidence type="ECO:0000256" key="1">
    <source>
        <dbReference type="PROSITE-ProRule" id="PRU01360"/>
    </source>
</evidence>